<dbReference type="EMBL" id="JAJSOF020000038">
    <property type="protein sequence ID" value="KAJ4427561.1"/>
    <property type="molecule type" value="Genomic_DNA"/>
</dbReference>
<dbReference type="SUPFAM" id="SSF53098">
    <property type="entry name" value="Ribonuclease H-like"/>
    <property type="match status" value="1"/>
</dbReference>
<evidence type="ECO:0000313" key="2">
    <source>
        <dbReference type="EMBL" id="KAJ4427561.1"/>
    </source>
</evidence>
<dbReference type="InterPro" id="IPR012337">
    <property type="entry name" value="RNaseH-like_sf"/>
</dbReference>
<protein>
    <recommendedName>
        <fullName evidence="1">DUF659 domain-containing protein</fullName>
    </recommendedName>
</protein>
<reference evidence="2 3" key="1">
    <citation type="journal article" date="2022" name="Allergy">
        <title>Genome assembly and annotation of Periplaneta americana reveal a comprehensive cockroach allergen profile.</title>
        <authorList>
            <person name="Wang L."/>
            <person name="Xiong Q."/>
            <person name="Saelim N."/>
            <person name="Wang L."/>
            <person name="Nong W."/>
            <person name="Wan A.T."/>
            <person name="Shi M."/>
            <person name="Liu X."/>
            <person name="Cao Q."/>
            <person name="Hui J.H.L."/>
            <person name="Sookrung N."/>
            <person name="Leung T.F."/>
            <person name="Tungtrongchitr A."/>
            <person name="Tsui S.K.W."/>
        </authorList>
    </citation>
    <scope>NUCLEOTIDE SEQUENCE [LARGE SCALE GENOMIC DNA]</scope>
    <source>
        <strain evidence="2">PWHHKU_190912</strain>
    </source>
</reference>
<dbReference type="InterPro" id="IPR033375">
    <property type="entry name" value="Cggbp1"/>
</dbReference>
<dbReference type="InterPro" id="IPR007021">
    <property type="entry name" value="DUF659"/>
</dbReference>
<proteinExistence type="predicted"/>
<dbReference type="Proteomes" id="UP001148838">
    <property type="component" value="Unassembled WGS sequence"/>
</dbReference>
<evidence type="ECO:0000313" key="3">
    <source>
        <dbReference type="Proteomes" id="UP001148838"/>
    </source>
</evidence>
<name>A0ABQ8S0V6_PERAM</name>
<feature type="domain" description="DUF659" evidence="1">
    <location>
        <begin position="94"/>
        <end position="251"/>
    </location>
</feature>
<organism evidence="2 3">
    <name type="scientific">Periplaneta americana</name>
    <name type="common">American cockroach</name>
    <name type="synonym">Blatta americana</name>
    <dbReference type="NCBI Taxonomy" id="6978"/>
    <lineage>
        <taxon>Eukaryota</taxon>
        <taxon>Metazoa</taxon>
        <taxon>Ecdysozoa</taxon>
        <taxon>Arthropoda</taxon>
        <taxon>Hexapoda</taxon>
        <taxon>Insecta</taxon>
        <taxon>Pterygota</taxon>
        <taxon>Neoptera</taxon>
        <taxon>Polyneoptera</taxon>
        <taxon>Dictyoptera</taxon>
        <taxon>Blattodea</taxon>
        <taxon>Blattoidea</taxon>
        <taxon>Blattidae</taxon>
        <taxon>Blattinae</taxon>
        <taxon>Periplaneta</taxon>
    </lineage>
</organism>
<accession>A0ABQ8S0V6</accession>
<keyword evidence="3" id="KW-1185">Reference proteome</keyword>
<evidence type="ECO:0000259" key="1">
    <source>
        <dbReference type="Pfam" id="PF04937"/>
    </source>
</evidence>
<comment type="caution">
    <text evidence="2">The sequence shown here is derived from an EMBL/GenBank/DDBJ whole genome shotgun (WGS) entry which is preliminary data.</text>
</comment>
<gene>
    <name evidence="2" type="ORF">ANN_25209</name>
</gene>
<dbReference type="PANTHER" id="PTHR32344:SF1">
    <property type="entry name" value="U1-TYPE DOMAIN-CONTAINING PROTEIN"/>
    <property type="match status" value="1"/>
</dbReference>
<dbReference type="PANTHER" id="PTHR32344">
    <property type="entry name" value="U1-TYPE DOMAIN-CONTAINING PROTEIN"/>
    <property type="match status" value="1"/>
</dbReference>
<sequence length="671" mass="76151">MPKVKETASVTLKAFVSKYGENIFSTDGRIVFCKICDVRVAAEKNKCFWGYVFNVFAICEKLSEAFLLADIPLHKLNHPKLRTFLEEETGKLIPDPRTLRRTYIARCYDKTLKTIREMIGERNVFVPIDETTDSMGRYVANVIVGVLEAHSPGEQFLLHCEQLDKVNYSTISLVFDHALRILWPDGIRNSSVLLFITDAAPYMMKAAASLSALYPKMVHVTCLAHALHRVAEEVRANFPEVDKLIGCVKKVFLKAPSRISAFKTEAPEIQLPFSPVLTRWGTWLQACSYYCKNFDVVKKVVDSFDNGESVSIKKAQELLADKEIAGKLSYINTNFGFLPDVITALEKSQVTLVEQLQIVDKVVNDLSRACGKVGDAVSMKMKNCLSKNRGTQHCVQLAELCLVKIFLFLTDIAEARLLKRAFDFAAQRNTNVEKRYEACSLEPTAQFLSSCQCVHSSSDSIKYCGKIMEVIDALDSTDNSAVAAVKSEQLLEDILLIDSNFKIVSKSITLLELSKLQFSKALNIVDKVSQTVIQNITNFRKSEMLRVFENKVLRKIFGAKRNEVTGEWKKLHNAELHALYSSPDIIRNIKSRRLRWAGHVARTGESRNAYRVLVGRPEGKIPLGRPRRRWEDDIKMDLREVGYDDRDWINLAQDRDQWRAYVRAAMNLRVP</sequence>
<dbReference type="Pfam" id="PF04937">
    <property type="entry name" value="DUF659"/>
    <property type="match status" value="1"/>
</dbReference>